<feature type="region of interest" description="Disordered" evidence="1">
    <location>
        <begin position="1"/>
        <end position="30"/>
    </location>
</feature>
<feature type="compositionally biased region" description="Basic and acidic residues" evidence="1">
    <location>
        <begin position="1"/>
        <end position="18"/>
    </location>
</feature>
<dbReference type="EMBL" id="CP000806">
    <property type="protein sequence ID" value="ACB52155.1"/>
    <property type="molecule type" value="Genomic_DNA"/>
</dbReference>
<dbReference type="Proteomes" id="UP000001203">
    <property type="component" value="Chromosome circular"/>
</dbReference>
<name>B1WU93_CROS5</name>
<accession>B1WU93</accession>
<gene>
    <name evidence="2" type="ordered locus">cce_2807</name>
</gene>
<dbReference type="KEGG" id="cyt:cce_2807"/>
<evidence type="ECO:0000313" key="2">
    <source>
        <dbReference type="EMBL" id="ACB52155.1"/>
    </source>
</evidence>
<protein>
    <submittedName>
        <fullName evidence="2">Uncharacterized protein</fullName>
    </submittedName>
</protein>
<proteinExistence type="predicted"/>
<evidence type="ECO:0000313" key="3">
    <source>
        <dbReference type="Proteomes" id="UP000001203"/>
    </source>
</evidence>
<evidence type="ECO:0000256" key="1">
    <source>
        <dbReference type="SAM" id="MobiDB-lite"/>
    </source>
</evidence>
<sequence>MDKLTVNCEEREQKKGETKTGGNFWFSEIS</sequence>
<dbReference type="HOGENOM" id="CLU_3403087_0_0_3"/>
<organism evidence="2 3">
    <name type="scientific">Crocosphaera subtropica (strain ATCC 51142 / BH68)</name>
    <name type="common">Cyanothece sp. (strain ATCC 51142)</name>
    <dbReference type="NCBI Taxonomy" id="43989"/>
    <lineage>
        <taxon>Bacteria</taxon>
        <taxon>Bacillati</taxon>
        <taxon>Cyanobacteriota</taxon>
        <taxon>Cyanophyceae</taxon>
        <taxon>Oscillatoriophycideae</taxon>
        <taxon>Chroococcales</taxon>
        <taxon>Aphanothecaceae</taxon>
        <taxon>Crocosphaera</taxon>
        <taxon>Crocosphaera subtropica</taxon>
    </lineage>
</organism>
<keyword evidence="3" id="KW-1185">Reference proteome</keyword>
<dbReference type="AlphaFoldDB" id="B1WU93"/>
<reference evidence="2 3" key="1">
    <citation type="journal article" date="2008" name="Proc. Natl. Acad. Sci. U.S.A.">
        <title>The genome of Cyanothece 51142, a unicellular diazotrophic cyanobacterium important in the marine nitrogen cycle.</title>
        <authorList>
            <person name="Welsh E.A."/>
            <person name="Liberton M."/>
            <person name="Stoeckel J."/>
            <person name="Loh T."/>
            <person name="Elvitigala T."/>
            <person name="Wang C."/>
            <person name="Wollam A."/>
            <person name="Fulton R.S."/>
            <person name="Clifton S.W."/>
            <person name="Jacobs J.M."/>
            <person name="Aurora R."/>
            <person name="Ghosh B.K."/>
            <person name="Sherman L.A."/>
            <person name="Smith R.D."/>
            <person name="Wilson R.K."/>
            <person name="Pakrasi H.B."/>
        </authorList>
    </citation>
    <scope>NUCLEOTIDE SEQUENCE [LARGE SCALE GENOMIC DNA]</scope>
    <source>
        <strain evidence="3">ATCC 51142 / BH68</strain>
    </source>
</reference>